<proteinExistence type="predicted"/>
<organism evidence="1 2">
    <name type="scientific">Vararia minispora EC-137</name>
    <dbReference type="NCBI Taxonomy" id="1314806"/>
    <lineage>
        <taxon>Eukaryota</taxon>
        <taxon>Fungi</taxon>
        <taxon>Dikarya</taxon>
        <taxon>Basidiomycota</taxon>
        <taxon>Agaricomycotina</taxon>
        <taxon>Agaricomycetes</taxon>
        <taxon>Russulales</taxon>
        <taxon>Lachnocladiaceae</taxon>
        <taxon>Vararia</taxon>
    </lineage>
</organism>
<name>A0ACB8QKX4_9AGAM</name>
<reference evidence="1" key="1">
    <citation type="submission" date="2021-02" db="EMBL/GenBank/DDBJ databases">
        <authorList>
            <consortium name="DOE Joint Genome Institute"/>
            <person name="Ahrendt S."/>
            <person name="Looney B.P."/>
            <person name="Miyauchi S."/>
            <person name="Morin E."/>
            <person name="Drula E."/>
            <person name="Courty P.E."/>
            <person name="Chicoki N."/>
            <person name="Fauchery L."/>
            <person name="Kohler A."/>
            <person name="Kuo A."/>
            <person name="Labutti K."/>
            <person name="Pangilinan J."/>
            <person name="Lipzen A."/>
            <person name="Riley R."/>
            <person name="Andreopoulos W."/>
            <person name="He G."/>
            <person name="Johnson J."/>
            <person name="Barry K.W."/>
            <person name="Grigoriev I.V."/>
            <person name="Nagy L."/>
            <person name="Hibbett D."/>
            <person name="Henrissat B."/>
            <person name="Matheny P.B."/>
            <person name="Labbe J."/>
            <person name="Martin F."/>
        </authorList>
    </citation>
    <scope>NUCLEOTIDE SEQUENCE</scope>
    <source>
        <strain evidence="1">EC-137</strain>
    </source>
</reference>
<dbReference type="Proteomes" id="UP000814128">
    <property type="component" value="Unassembled WGS sequence"/>
</dbReference>
<evidence type="ECO:0000313" key="2">
    <source>
        <dbReference type="Proteomes" id="UP000814128"/>
    </source>
</evidence>
<comment type="caution">
    <text evidence="1">The sequence shown here is derived from an EMBL/GenBank/DDBJ whole genome shotgun (WGS) entry which is preliminary data.</text>
</comment>
<evidence type="ECO:0000313" key="1">
    <source>
        <dbReference type="EMBL" id="KAI0031986.1"/>
    </source>
</evidence>
<dbReference type="EMBL" id="MU273561">
    <property type="protein sequence ID" value="KAI0031986.1"/>
    <property type="molecule type" value="Genomic_DNA"/>
</dbReference>
<keyword evidence="2" id="KW-1185">Reference proteome</keyword>
<reference evidence="1" key="2">
    <citation type="journal article" date="2022" name="New Phytol.">
        <title>Evolutionary transition to the ectomycorrhizal habit in the genomes of a hyperdiverse lineage of mushroom-forming fungi.</title>
        <authorList>
            <person name="Looney B."/>
            <person name="Miyauchi S."/>
            <person name="Morin E."/>
            <person name="Drula E."/>
            <person name="Courty P.E."/>
            <person name="Kohler A."/>
            <person name="Kuo A."/>
            <person name="LaButti K."/>
            <person name="Pangilinan J."/>
            <person name="Lipzen A."/>
            <person name="Riley R."/>
            <person name="Andreopoulos W."/>
            <person name="He G."/>
            <person name="Johnson J."/>
            <person name="Nolan M."/>
            <person name="Tritt A."/>
            <person name="Barry K.W."/>
            <person name="Grigoriev I.V."/>
            <person name="Nagy L.G."/>
            <person name="Hibbett D."/>
            <person name="Henrissat B."/>
            <person name="Matheny P.B."/>
            <person name="Labbe J."/>
            <person name="Martin F.M."/>
        </authorList>
    </citation>
    <scope>NUCLEOTIDE SEQUENCE</scope>
    <source>
        <strain evidence="1">EC-137</strain>
    </source>
</reference>
<protein>
    <submittedName>
        <fullName evidence="1">Saccharopine dehydrogenase-domain-containing protein</fullName>
    </submittedName>
</protein>
<gene>
    <name evidence="1" type="ORF">K488DRAFT_78759</name>
</gene>
<sequence length="428" mass="47246">MVDILILGANGYSGRLTARYLLEHEQRGAFKLALAARTRAKVKSTGLALDESVSIWEVDVTDERSVDEVVQRAAVVIDCVGPFWHYGTNVAKSCARHGKHYVDITGEVPYIFQIINLCDYQATQTHSVIIPACGWDSAPSDIVVYMANKTLKSRYPNANIQDCVSAVDVKSPVAGGSFATLFTSLEEVPKNILQYCNEPYPLSPRAFPLPLEYLRSERSYPSFRLLYSLPAPMSFIKGGIFLMSAVNRAVVERTWGLHQFQFITSSPVPARDPALAYGPRFRYEEFEIRRSTFSALLLSISFALTSLSLMFLPPVRWLAKKILPGPGQGPSETEQKKGHLEMINITTAVDPAEMKPIRIRTTLRSDLQSLAALALLVPAKLPALARKGGVLTPMSGLGDALITRLQRTGLFAFSSEFVGDTEESAKRK</sequence>
<accession>A0ACB8QKX4</accession>